<keyword evidence="6" id="KW-0067">ATP-binding</keyword>
<dbReference type="Pfam" id="PF14736">
    <property type="entry name" value="N_Asn_amidohyd"/>
    <property type="match status" value="1"/>
</dbReference>
<organism evidence="11">
    <name type="scientific">Dermatophagoides farinae</name>
    <name type="common">American house dust mite</name>
    <dbReference type="NCBI Taxonomy" id="6954"/>
    <lineage>
        <taxon>Eukaryota</taxon>
        <taxon>Metazoa</taxon>
        <taxon>Ecdysozoa</taxon>
        <taxon>Arthropoda</taxon>
        <taxon>Chelicerata</taxon>
        <taxon>Arachnida</taxon>
        <taxon>Acari</taxon>
        <taxon>Acariformes</taxon>
        <taxon>Sarcoptiformes</taxon>
        <taxon>Astigmata</taxon>
        <taxon>Psoroptidia</taxon>
        <taxon>Analgoidea</taxon>
        <taxon>Pyroglyphidae</taxon>
        <taxon>Dermatophagoidinae</taxon>
        <taxon>Dermatophagoides</taxon>
    </lineage>
</organism>
<dbReference type="InterPro" id="IPR013525">
    <property type="entry name" value="ABC2_TM"/>
</dbReference>
<keyword evidence="8 9" id="KW-0472">Membrane</keyword>
<protein>
    <submittedName>
        <fullName evidence="11">Abc transporter-like protein 17</fullName>
    </submittedName>
</protein>
<feature type="transmembrane region" description="Helical" evidence="9">
    <location>
        <begin position="623"/>
        <end position="644"/>
    </location>
</feature>
<dbReference type="EMBL" id="SDOV01000005">
    <property type="protein sequence ID" value="KAH7641025.1"/>
    <property type="molecule type" value="Genomic_DNA"/>
</dbReference>
<sequence length="1745" mass="203052">MPTSLPLHFAANGQVNSEISLAWRNLRYEVSPHWPWWPTQQQQRTKVILRRLNGHVRYQTMTGFMGPSGAGKTTLLNCLNGNIQRLCSGSEIYVNRVERKIPVCGFIEQHVHETIIGRLTVREILRFAFRFKNSNCSNHRTMDEHIDMTIAELMLDYRCLERRFEQCSGGEQKRIAVAQELMSIDRKPQFLFIDEPTTGLDSQAALEVMRCLRQLTAVHRITVLVSIHLPNDEILRMFDQLYILAKGGVAIYAGAPENLGANLRLQLGIEVEGSRPPVEEYLKLACHGIDDSRVSRLADQTLIEEHQYLTTNQQQLRFLTNGSGMPRRLKSFTIRDFFLQLYRIFYIVFIVDFRILAYQLLVYACFLLTIATVFDHRMIRPSMCYPLDDQDRDQDNSTTETTSTGVGGTCQQQLDDEAFTDSYIAYQAFCNMFFGVIMLGVGAILFTPMLKMFRHEHRNRWYSMSSFYWPFILVRLVEVTMFSLIITILIYFPTEHHQIDGYRINWYRFWHFAFFIWLSCVYMQTFGQLLSLIFLDQLEISIVMAQLWFIQLSLVNGYLINLAHMDIPILMIVSNILATKPISNGLMFSFYGIDRCDSETEMSIMMMKFNIDERRVYTQLTQVFINMIIIRSLTFVLMCFRFSFGNKRWPIIDSTRSINYSTTNNNNNNNNKLPMNSGLSQNEPIPIDYGQNRNKFNISDQKTIKLSEISRIKHGKERQFEQFSRNKIIVGWRSLNLFASSSIKEIRSVRQESRLILRNLHGQFRFGTMNALMGTSGAGKTSLLRVLNGCCKTKLSEESRIYLSRFTPIRICFITQDVSGHLLPGLTAKQSLVYASRLKNSDEEREGQIVEHEKIAKTLLDELDISDTEDTLVQDCSGGERKRLALALELTALRMPNLICIDEPTSGLDSNSAYIVVACLRRLVHRHNLTIVASIHQPNTEILMMFDQCYVLARGGVSIYSGPPDQISQQLKKVPEINIDVDKSKFPIEQLIKYSSYDHNDSIVQKLVKLNEQQMISSIDNCDLAEQTQLVIDGIQLNRPQFSLRSVSILCQRYMVYVKGYLWLSLMIYIGIYLFYGLILRVFFSNKIAYTSGCIDMEDDFNSTCNRNQERIEREMDLASNYRYNFYLNSIFLFIVVLQTSLNFSKESIYFFNEHRNGWYSTGAYYVMKSLYDITPMIPVVFIYIWIVNIYEPIRPGIYWWLVLLVLISIIAIQGMGHLFALLTNGQFTILTITNIGVFLFLVILSNFFNPIGRMHYVYQLISNLSICRFLNEATILLQYGFGRCGPKEIQATLYVMMLQHDDHFYHCLQMLLFNLLFYRVLSLAVLIVKSNPMENRRQRAEKIRKYQEHMRPLNSIIPGLTISDQQFCFNQLIMLLVDFNFIENFNEIKTTDQLYERYPNLSILPSSFVSSLQNVEIYNARKSRLLYVMQHEYAIVNAENANIDTILTDDMTTCVAGVLRSHQTSAICLCHFDHIKQDVDLKNFKKFVIKYNGFDLFIIGGYKDEQNISDRLVLNVLNMFNQINPYLFHIRWIYCGATNTSWQSSRYAKPKLYGVAINVNDCQIQNALLARPLPIDVPMYDIRSLYISLNGSSEYMSIYDSQDELLQIPVLHIKRCYFSHAAKLYFEKILKFSDQEILNNFSTSPMVEPEHFVPEKRQLFQILYDHIRNFGYDSSDQFVKRYFPQLQPRMFRLESNVNEKEYNNPNDENDTTTIHLKSRYHGDLSPSSSAIKNQYIWREIFHDN</sequence>
<feature type="transmembrane region" description="Helical" evidence="9">
    <location>
        <begin position="424"/>
        <end position="446"/>
    </location>
</feature>
<dbReference type="InterPro" id="IPR003439">
    <property type="entry name" value="ABC_transporter-like_ATP-bd"/>
</dbReference>
<evidence type="ECO:0000256" key="1">
    <source>
        <dbReference type="ARBA" id="ARBA00004141"/>
    </source>
</evidence>
<feature type="transmembrane region" description="Helical" evidence="9">
    <location>
        <begin position="344"/>
        <end position="374"/>
    </location>
</feature>
<dbReference type="Proteomes" id="UP000828236">
    <property type="component" value="Unassembled WGS sequence"/>
</dbReference>
<evidence type="ECO:0000256" key="8">
    <source>
        <dbReference type="ARBA" id="ARBA00023136"/>
    </source>
</evidence>
<keyword evidence="7 9" id="KW-1133">Transmembrane helix</keyword>
<keyword evidence="4 9" id="KW-0812">Transmembrane</keyword>
<feature type="transmembrane region" description="Helical" evidence="9">
    <location>
        <begin position="547"/>
        <end position="565"/>
    </location>
</feature>
<name>A0A9D4NXF4_DERFA</name>
<dbReference type="PROSITE" id="PS50893">
    <property type="entry name" value="ABC_TRANSPORTER_2"/>
    <property type="match status" value="2"/>
</dbReference>
<feature type="transmembrane region" description="Helical" evidence="9">
    <location>
        <begin position="1304"/>
        <end position="1329"/>
    </location>
</feature>
<dbReference type="InterPro" id="IPR027417">
    <property type="entry name" value="P-loop_NTPase"/>
</dbReference>
<dbReference type="GO" id="GO:0005886">
    <property type="term" value="C:plasma membrane"/>
    <property type="evidence" value="ECO:0007669"/>
    <property type="project" value="TreeGrafter"/>
</dbReference>
<gene>
    <name evidence="11" type="ORF">HUG17_8494</name>
</gene>
<dbReference type="Gene3D" id="3.40.50.300">
    <property type="entry name" value="P-loop containing nucleotide triphosphate hydrolases"/>
    <property type="match status" value="2"/>
</dbReference>
<evidence type="ECO:0000256" key="9">
    <source>
        <dbReference type="SAM" id="Phobius"/>
    </source>
</evidence>
<keyword evidence="5" id="KW-0547">Nucleotide-binding</keyword>
<dbReference type="PROSITE" id="PS00211">
    <property type="entry name" value="ABC_TRANSPORTER_1"/>
    <property type="match status" value="2"/>
</dbReference>
<feature type="transmembrane region" description="Helical" evidence="9">
    <location>
        <begin position="512"/>
        <end position="535"/>
    </location>
</feature>
<comment type="caution">
    <text evidence="11">The sequence shown here is derived from an EMBL/GenBank/DDBJ whole genome shotgun (WGS) entry which is preliminary data.</text>
</comment>
<dbReference type="GO" id="GO:0005524">
    <property type="term" value="F:ATP binding"/>
    <property type="evidence" value="ECO:0007669"/>
    <property type="project" value="UniProtKB-KW"/>
</dbReference>
<accession>A0A9D4NXF4</accession>
<reference evidence="11" key="1">
    <citation type="submission" date="2020-06" db="EMBL/GenBank/DDBJ databases">
        <authorList>
            <person name="Ji K."/>
            <person name="Li J."/>
        </authorList>
    </citation>
    <scope>NUCLEOTIDE SEQUENCE</scope>
    <source>
        <strain evidence="11">JKM2019</strain>
        <tissue evidence="11">Whole body</tissue>
    </source>
</reference>
<evidence type="ECO:0000256" key="2">
    <source>
        <dbReference type="ARBA" id="ARBA00005814"/>
    </source>
</evidence>
<evidence type="ECO:0000256" key="5">
    <source>
        <dbReference type="ARBA" id="ARBA00022741"/>
    </source>
</evidence>
<dbReference type="SMART" id="SM00382">
    <property type="entry name" value="AAA"/>
    <property type="match status" value="2"/>
</dbReference>
<feature type="transmembrane region" description="Helical" evidence="9">
    <location>
        <begin position="1166"/>
        <end position="1187"/>
    </location>
</feature>
<feature type="domain" description="ABC transporter" evidence="10">
    <location>
        <begin position="21"/>
        <end position="271"/>
    </location>
</feature>
<reference evidence="11" key="2">
    <citation type="journal article" date="2021" name="World Allergy Organ. J.">
        <title>Chromosome-level assembly of Dermatophagoides farinae genome and transcriptome reveals two novel allergens Der f 37 and Der f 39.</title>
        <authorList>
            <person name="Chen J."/>
            <person name="Cai Z."/>
            <person name="Fan D."/>
            <person name="Hu J."/>
            <person name="Hou Y."/>
            <person name="He Y."/>
            <person name="Zhang Z."/>
            <person name="Zhao Z."/>
            <person name="Gao P."/>
            <person name="Hu W."/>
            <person name="Sun J."/>
            <person name="Li J."/>
            <person name="Ji K."/>
        </authorList>
    </citation>
    <scope>NUCLEOTIDE SEQUENCE</scope>
    <source>
        <strain evidence="11">JKM2019</strain>
    </source>
</reference>
<dbReference type="InterPro" id="IPR050352">
    <property type="entry name" value="ABCG_transporters"/>
</dbReference>
<proteinExistence type="inferred from homology"/>
<evidence type="ECO:0000256" key="4">
    <source>
        <dbReference type="ARBA" id="ARBA00022692"/>
    </source>
</evidence>
<feature type="domain" description="ABC transporter" evidence="10">
    <location>
        <begin position="732"/>
        <end position="979"/>
    </location>
</feature>
<feature type="transmembrane region" description="Helical" evidence="9">
    <location>
        <begin position="1228"/>
        <end position="1249"/>
    </location>
</feature>
<dbReference type="PANTHER" id="PTHR48041:SF78">
    <property type="entry name" value="ABC TRANSPORTER EXPRESSED IN TRACHEA, ISOFORM A"/>
    <property type="match status" value="1"/>
</dbReference>
<evidence type="ECO:0000259" key="10">
    <source>
        <dbReference type="PROSITE" id="PS50893"/>
    </source>
</evidence>
<dbReference type="GO" id="GO:0008418">
    <property type="term" value="F:protein-N-terminal asparagine amidohydrolase activity"/>
    <property type="evidence" value="ECO:0007669"/>
    <property type="project" value="InterPro"/>
</dbReference>
<dbReference type="PANTHER" id="PTHR48041">
    <property type="entry name" value="ABC TRANSPORTER G FAMILY MEMBER 28"/>
    <property type="match status" value="1"/>
</dbReference>
<feature type="transmembrane region" description="Helical" evidence="9">
    <location>
        <begin position="1126"/>
        <end position="1145"/>
    </location>
</feature>
<dbReference type="InterPro" id="IPR026750">
    <property type="entry name" value="NTAN1"/>
</dbReference>
<feature type="transmembrane region" description="Helical" evidence="9">
    <location>
        <begin position="1199"/>
        <end position="1221"/>
    </location>
</feature>
<dbReference type="Pfam" id="PF00005">
    <property type="entry name" value="ABC_tran"/>
    <property type="match status" value="2"/>
</dbReference>
<comment type="similarity">
    <text evidence="2">Belongs to the ABC transporter superfamily. ABCG family. Eye pigment precursor importer (TC 3.A.1.204) subfamily.</text>
</comment>
<feature type="transmembrane region" description="Helical" evidence="9">
    <location>
        <begin position="467"/>
        <end position="492"/>
    </location>
</feature>
<dbReference type="InterPro" id="IPR017871">
    <property type="entry name" value="ABC_transporter-like_CS"/>
</dbReference>
<evidence type="ECO:0000256" key="6">
    <source>
        <dbReference type="ARBA" id="ARBA00022840"/>
    </source>
</evidence>
<feature type="transmembrane region" description="Helical" evidence="9">
    <location>
        <begin position="1061"/>
        <end position="1084"/>
    </location>
</feature>
<evidence type="ECO:0000313" key="11">
    <source>
        <dbReference type="EMBL" id="KAH7641025.1"/>
    </source>
</evidence>
<evidence type="ECO:0000256" key="3">
    <source>
        <dbReference type="ARBA" id="ARBA00022448"/>
    </source>
</evidence>
<dbReference type="InterPro" id="IPR003593">
    <property type="entry name" value="AAA+_ATPase"/>
</dbReference>
<evidence type="ECO:0000256" key="7">
    <source>
        <dbReference type="ARBA" id="ARBA00022989"/>
    </source>
</evidence>
<dbReference type="Pfam" id="PF01061">
    <property type="entry name" value="ABC2_membrane"/>
    <property type="match status" value="2"/>
</dbReference>
<dbReference type="GO" id="GO:0140359">
    <property type="term" value="F:ABC-type transporter activity"/>
    <property type="evidence" value="ECO:0007669"/>
    <property type="project" value="InterPro"/>
</dbReference>
<keyword evidence="3" id="KW-0813">Transport</keyword>
<dbReference type="SUPFAM" id="SSF52540">
    <property type="entry name" value="P-loop containing nucleoside triphosphate hydrolases"/>
    <property type="match status" value="2"/>
</dbReference>
<dbReference type="GO" id="GO:0016887">
    <property type="term" value="F:ATP hydrolysis activity"/>
    <property type="evidence" value="ECO:0007669"/>
    <property type="project" value="InterPro"/>
</dbReference>
<comment type="subcellular location">
    <subcellularLocation>
        <location evidence="1">Membrane</location>
        <topology evidence="1">Multi-pass membrane protein</topology>
    </subcellularLocation>
</comment>